<dbReference type="InterPro" id="IPR050911">
    <property type="entry name" value="DRAM/TMEM150_Autophagy_Mod"/>
</dbReference>
<dbReference type="PANTHER" id="PTHR21324">
    <property type="entry name" value="FASTING-INDUCIBLE INTEGRAL MEMBRANE PROTEIN TM6P1-RELATED"/>
    <property type="match status" value="1"/>
</dbReference>
<accession>A0A4Y2MZ77</accession>
<keyword evidence="4 7" id="KW-1133">Transmembrane helix</keyword>
<evidence type="ECO:0000256" key="2">
    <source>
        <dbReference type="ARBA" id="ARBA00006565"/>
    </source>
</evidence>
<keyword evidence="11" id="KW-1185">Reference proteome</keyword>
<dbReference type="AlphaFoldDB" id="A0A4Y2MZ77"/>
<feature type="transmembrane region" description="Helical" evidence="7">
    <location>
        <begin position="257"/>
        <end position="275"/>
    </location>
</feature>
<dbReference type="Proteomes" id="UP000499080">
    <property type="component" value="Unassembled WGS sequence"/>
</dbReference>
<gene>
    <name evidence="10" type="ORF">AVEN_237835_1</name>
    <name evidence="9" type="ORF">AVEN_74732_1</name>
</gene>
<evidence type="ECO:0000313" key="11">
    <source>
        <dbReference type="Proteomes" id="UP000499080"/>
    </source>
</evidence>
<dbReference type="PANTHER" id="PTHR21324:SF2">
    <property type="entry name" value="EG:22E5.9 PROTEIN"/>
    <property type="match status" value="1"/>
</dbReference>
<dbReference type="Pfam" id="PF10277">
    <property type="entry name" value="Frag1"/>
    <property type="match status" value="1"/>
</dbReference>
<evidence type="ECO:0000256" key="3">
    <source>
        <dbReference type="ARBA" id="ARBA00022692"/>
    </source>
</evidence>
<protein>
    <recommendedName>
        <fullName evidence="8">CWH43-like N-terminal domain-containing protein</fullName>
    </recommendedName>
</protein>
<evidence type="ECO:0000256" key="6">
    <source>
        <dbReference type="SAM" id="MobiDB-lite"/>
    </source>
</evidence>
<dbReference type="EMBL" id="BGPR01008147">
    <property type="protein sequence ID" value="GBN31873.1"/>
    <property type="molecule type" value="Genomic_DNA"/>
</dbReference>
<comment type="subcellular location">
    <subcellularLocation>
        <location evidence="1">Endomembrane system</location>
        <topology evidence="1">Multi-pass membrane protein</topology>
    </subcellularLocation>
</comment>
<reference evidence="10 11" key="1">
    <citation type="journal article" date="2019" name="Sci. Rep.">
        <title>Orb-weaving spider Araneus ventricosus genome elucidates the spidroin gene catalogue.</title>
        <authorList>
            <person name="Kono N."/>
            <person name="Nakamura H."/>
            <person name="Ohtoshi R."/>
            <person name="Moran D.A.P."/>
            <person name="Shinohara A."/>
            <person name="Yoshida Y."/>
            <person name="Fujiwara M."/>
            <person name="Mori M."/>
            <person name="Tomita M."/>
            <person name="Arakawa K."/>
        </authorList>
    </citation>
    <scope>NUCLEOTIDE SEQUENCE [LARGE SCALE GENOMIC DNA]</scope>
</reference>
<organism evidence="10 11">
    <name type="scientific">Araneus ventricosus</name>
    <name type="common">Orbweaver spider</name>
    <name type="synonym">Epeira ventricosa</name>
    <dbReference type="NCBI Taxonomy" id="182803"/>
    <lineage>
        <taxon>Eukaryota</taxon>
        <taxon>Metazoa</taxon>
        <taxon>Ecdysozoa</taxon>
        <taxon>Arthropoda</taxon>
        <taxon>Chelicerata</taxon>
        <taxon>Arachnida</taxon>
        <taxon>Araneae</taxon>
        <taxon>Araneomorphae</taxon>
        <taxon>Entelegynae</taxon>
        <taxon>Araneoidea</taxon>
        <taxon>Araneidae</taxon>
        <taxon>Araneus</taxon>
    </lineage>
</organism>
<name>A0A4Y2MZ77_ARAVE</name>
<feature type="transmembrane region" description="Helical" evidence="7">
    <location>
        <begin position="227"/>
        <end position="245"/>
    </location>
</feature>
<feature type="transmembrane region" description="Helical" evidence="7">
    <location>
        <begin position="296"/>
        <end position="319"/>
    </location>
</feature>
<evidence type="ECO:0000256" key="1">
    <source>
        <dbReference type="ARBA" id="ARBA00004127"/>
    </source>
</evidence>
<comment type="similarity">
    <text evidence="2">Belongs to the DRAM/TMEM150 family.</text>
</comment>
<evidence type="ECO:0000313" key="9">
    <source>
        <dbReference type="EMBL" id="GBN31873.1"/>
    </source>
</evidence>
<evidence type="ECO:0000256" key="7">
    <source>
        <dbReference type="SAM" id="Phobius"/>
    </source>
</evidence>
<dbReference type="GO" id="GO:0012505">
    <property type="term" value="C:endomembrane system"/>
    <property type="evidence" value="ECO:0007669"/>
    <property type="project" value="UniProtKB-SubCell"/>
</dbReference>
<feature type="transmembrane region" description="Helical" evidence="7">
    <location>
        <begin position="339"/>
        <end position="361"/>
    </location>
</feature>
<feature type="transmembrane region" description="Helical" evidence="7">
    <location>
        <begin position="140"/>
        <end position="163"/>
    </location>
</feature>
<dbReference type="InterPro" id="IPR019402">
    <property type="entry name" value="CWH43_N"/>
</dbReference>
<feature type="transmembrane region" description="Helical" evidence="7">
    <location>
        <begin position="183"/>
        <end position="207"/>
    </location>
</feature>
<evidence type="ECO:0000256" key="4">
    <source>
        <dbReference type="ARBA" id="ARBA00022989"/>
    </source>
</evidence>
<dbReference type="EMBL" id="BGPR01008148">
    <property type="protein sequence ID" value="GBN31882.1"/>
    <property type="molecule type" value="Genomic_DNA"/>
</dbReference>
<keyword evidence="5 7" id="KW-0472">Membrane</keyword>
<comment type="caution">
    <text evidence="10">The sequence shown here is derived from an EMBL/GenBank/DDBJ whole genome shotgun (WGS) entry which is preliminary data.</text>
</comment>
<dbReference type="OrthoDB" id="6432021at2759"/>
<feature type="domain" description="CWH43-like N-terminal" evidence="8">
    <location>
        <begin position="139"/>
        <end position="368"/>
    </location>
</feature>
<evidence type="ECO:0000259" key="8">
    <source>
        <dbReference type="Pfam" id="PF10277"/>
    </source>
</evidence>
<proteinExistence type="inferred from homology"/>
<keyword evidence="3 7" id="KW-0812">Transmembrane</keyword>
<evidence type="ECO:0000256" key="5">
    <source>
        <dbReference type="ARBA" id="ARBA00023136"/>
    </source>
</evidence>
<feature type="region of interest" description="Disordered" evidence="6">
    <location>
        <begin position="391"/>
        <end position="414"/>
    </location>
</feature>
<sequence>MSNIYRAHCEIEETKRTVDIARHDAKESTFRNVILEESHPIRILTEYLMNSPFEPCWQLVWDERTIFHNVKPSLMLQCRCTLCCLVMGGFSKAHKRITNNPADNLSGYLGGWQASGSDERIMNEDVRVPRYEIRLRYIKWIPIAHFILSVASASACYAVALANKHVTIYLPLLSETGDASTQRIIFIIAGVFISNITALMVVIKYLILRYYLCCDRRYWQLQNISNCIIGLFSMSCLIIIVGFPASSEVATHTAVAALYFVTILIYTCLDCFITFHVVCTNPQVSPGMRRVQTYKIFLCTTELLFCFLYLILYHLAQYYWKNHNWKRPALKRPEDKGFWLMFIACVTEWVILIALILYFLLFSVDFASFNIVMQGVPATASLSSIRAPDPERNAMADENAPSTSNPANEPKPAG</sequence>
<evidence type="ECO:0000313" key="10">
    <source>
        <dbReference type="EMBL" id="GBN31882.1"/>
    </source>
</evidence>